<keyword evidence="2" id="KW-0175">Coiled coil</keyword>
<evidence type="ECO:0000256" key="2">
    <source>
        <dbReference type="SAM" id="Coils"/>
    </source>
</evidence>
<evidence type="ECO:0000256" key="1">
    <source>
        <dbReference type="ARBA" id="ARBA00008591"/>
    </source>
</evidence>
<protein>
    <submittedName>
        <fullName evidence="3">Uncharacterized protein Yka (UPF0111/DUF47 family)</fullName>
    </submittedName>
</protein>
<dbReference type="RefSeq" id="WP_113890528.1">
    <property type="nucleotide sequence ID" value="NZ_QNRK01000019.1"/>
</dbReference>
<gene>
    <name evidence="3" type="ORF">DFR50_11979</name>
</gene>
<name>A0A366F6Z2_9HYPH</name>
<proteinExistence type="inferred from homology"/>
<comment type="similarity">
    <text evidence="1">Belongs to the UPF0111 family.</text>
</comment>
<organism evidence="3 4">
    <name type="scientific">Roseiarcus fermentans</name>
    <dbReference type="NCBI Taxonomy" id="1473586"/>
    <lineage>
        <taxon>Bacteria</taxon>
        <taxon>Pseudomonadati</taxon>
        <taxon>Pseudomonadota</taxon>
        <taxon>Alphaproteobacteria</taxon>
        <taxon>Hyphomicrobiales</taxon>
        <taxon>Roseiarcaceae</taxon>
        <taxon>Roseiarcus</taxon>
    </lineage>
</organism>
<keyword evidence="4" id="KW-1185">Reference proteome</keyword>
<dbReference type="InterPro" id="IPR018445">
    <property type="entry name" value="Put_Phosphate_transp_reg"/>
</dbReference>
<dbReference type="OrthoDB" id="7244081at2"/>
<dbReference type="Proteomes" id="UP000253529">
    <property type="component" value="Unassembled WGS sequence"/>
</dbReference>
<comment type="caution">
    <text evidence="3">The sequence shown here is derived from an EMBL/GenBank/DDBJ whole genome shotgun (WGS) entry which is preliminary data.</text>
</comment>
<sequence length="634" mass="67992">MKTQILAALGESGLQQASALNAGLAANDRIKYDFSLLQMAIEHARHPEQPPPSLKRERLAAGIDDARLDDAVASAQVVDKKVRVPGAAGILDRVEDDMRLMAAPALAAPLASDGSGFGDRLAALLAARPAAKDDLVDPEAISAMTHVGKGPDSLHRLVMDLHKRLNSMQAAMAQETLDGAAVYGLGAADRPLVSAFMSGVNRTSQLKFNHPGLATTATRTAGRLVIQNDIGETDAHVIVVHVQDRLVSITYTDVHPERLAFFQSMLRPRGFTWEAGRTGTLTAGSPFYLATGQVQAADDEACGANLEFLGSRLVFLIDWNRARKQLRGFQRGADRIALLSWAAETETGHRGFLELGGAVLVNRAIEATAGSAMRFGDRLCDVLGDAETTAFLQFVFRAATDGMLSSQSHALIQDRVRVALAAQFSNEEQQLLNRAAEHAGLVFELATLVRDGVREDGAQCAKRARRARGFEHDADQIVVDTRDAVRRRPEYAVFLPLLEAADEAADALEDAAFLLALEPLQGKALDALQQLADLLGAASQEWVKAVGHAGQIGRAKGIAESEDFLAAIANIGKLEHEADNAERELAANAIQHAGDFRQMHLFAAVGDKLEGAADALKKASLILREQVLEHVVDG</sequence>
<dbReference type="AlphaFoldDB" id="A0A366F6Z2"/>
<dbReference type="Gene3D" id="1.20.58.220">
    <property type="entry name" value="Phosphate transport system protein phou homolog 2, domain 2"/>
    <property type="match status" value="1"/>
</dbReference>
<reference evidence="3 4" key="1">
    <citation type="submission" date="2018-06" db="EMBL/GenBank/DDBJ databases">
        <title>Genomic Encyclopedia of Type Strains, Phase IV (KMG-IV): sequencing the most valuable type-strain genomes for metagenomic binning, comparative biology and taxonomic classification.</title>
        <authorList>
            <person name="Goeker M."/>
        </authorList>
    </citation>
    <scope>NUCLEOTIDE SEQUENCE [LARGE SCALE GENOMIC DNA]</scope>
    <source>
        <strain evidence="3 4">DSM 24875</strain>
    </source>
</reference>
<accession>A0A366F6Z2</accession>
<dbReference type="InterPro" id="IPR038078">
    <property type="entry name" value="PhoU-like_sf"/>
</dbReference>
<evidence type="ECO:0000313" key="3">
    <source>
        <dbReference type="EMBL" id="RBP10408.1"/>
    </source>
</evidence>
<feature type="coiled-coil region" evidence="2">
    <location>
        <begin position="564"/>
        <end position="591"/>
    </location>
</feature>
<evidence type="ECO:0000313" key="4">
    <source>
        <dbReference type="Proteomes" id="UP000253529"/>
    </source>
</evidence>
<dbReference type="Pfam" id="PF01865">
    <property type="entry name" value="PhoU_div"/>
    <property type="match status" value="1"/>
</dbReference>
<dbReference type="EMBL" id="QNRK01000019">
    <property type="protein sequence ID" value="RBP10408.1"/>
    <property type="molecule type" value="Genomic_DNA"/>
</dbReference>